<dbReference type="HOGENOM" id="CLU_596758_0_0_9"/>
<dbReference type="STRING" id="351627.Csac_2586"/>
<proteinExistence type="predicted"/>
<dbReference type="Proteomes" id="UP000000256">
    <property type="component" value="Chromosome"/>
</dbReference>
<gene>
    <name evidence="2" type="ordered locus">Csac_2586</name>
</gene>
<feature type="domain" description="Helicase SWF/SNF/SWI type bacterial" evidence="1">
    <location>
        <begin position="263"/>
        <end position="455"/>
    </location>
</feature>
<name>A4XMM3_CALS8</name>
<dbReference type="KEGG" id="csc:Csac_2586"/>
<keyword evidence="3" id="KW-1185">Reference proteome</keyword>
<dbReference type="EMBL" id="CP000679">
    <property type="protein sequence ID" value="ABP68158.2"/>
    <property type="molecule type" value="Genomic_DNA"/>
</dbReference>
<evidence type="ECO:0000313" key="3">
    <source>
        <dbReference type="Proteomes" id="UP000000256"/>
    </source>
</evidence>
<evidence type="ECO:0000259" key="1">
    <source>
        <dbReference type="Pfam" id="PF08455"/>
    </source>
</evidence>
<accession>A4XMM3</accession>
<dbReference type="RefSeq" id="WP_011918076.1">
    <property type="nucleotide sequence ID" value="NC_009437.1"/>
</dbReference>
<dbReference type="InterPro" id="IPR013663">
    <property type="entry name" value="Helicase_SWF/SNF/SWI_bac"/>
</dbReference>
<dbReference type="eggNOG" id="COG4715">
    <property type="taxonomic scope" value="Bacteria"/>
</dbReference>
<dbReference type="AlphaFoldDB" id="A4XMM3"/>
<organism evidence="2 3">
    <name type="scientific">Caldicellulosiruptor saccharolyticus (strain ATCC 43494 / DSM 8903 / Tp8T 6331)</name>
    <dbReference type="NCBI Taxonomy" id="351627"/>
    <lineage>
        <taxon>Bacteria</taxon>
        <taxon>Bacillati</taxon>
        <taxon>Bacillota</taxon>
        <taxon>Bacillota incertae sedis</taxon>
        <taxon>Caldicellulosiruptorales</taxon>
        <taxon>Caldicellulosiruptoraceae</taxon>
        <taxon>Caldicellulosiruptor</taxon>
    </lineage>
</organism>
<protein>
    <recommendedName>
        <fullName evidence="1">Helicase SWF/SNF/SWI type bacterial domain-containing protein</fullName>
    </recommendedName>
</protein>
<sequence>MVQELAKKIYASITDYMIRRLASNENVYIRGIQLYNHGRVKNPKFNPELMIAEAKVEGDTDPYNVILDLDVDTEGEENNLKASIYKVGFWRECKAAQTYKGLCKHSVALLKALSKGEVEVVDYPTPIFLELKKKFEEEERQRRRTEFKKRLEKIKSTYAHAMTRLISEIDIKPNVYLKKIIESVSVDALNMRFKIYSEDIGKEYFIKDIGDFSEAYINKIEYQFGKKFVYNPFIHIFPEEDKKLLEFIYKLKNIKPVIFSAQYLSIPYALWEDFFNLINRQEIFAAYGEGNEYKKIKVDITKPVDIDIFVDMNEEEANIKSEFLKEADVLDWKQRARFVIYKDTLTVLKEPQNFIIYPLFYYNCVEFAADEMQGEIKLNKEDLKEFIEIVYPVAKEYCRFEMSQKVKEFLELKDEELKLKVLFDTYKKGICAQIKYTDGSTDLDIEKAGLKRDFSKRA</sequence>
<reference evidence="2 3" key="1">
    <citation type="journal article" date="2008" name="Appl. Environ. Microbiol.">
        <title>Hydrogenomics of the extremely thermophilic bacterium Caldicellulosiruptor saccharolyticus.</title>
        <authorList>
            <person name="van de Werken H.J."/>
            <person name="Verhaart M.R."/>
            <person name="VanFossen A.L."/>
            <person name="Willquist K."/>
            <person name="Lewis D.L."/>
            <person name="Nichols J.D."/>
            <person name="Goorissen H.P."/>
            <person name="Mongodin E.F."/>
            <person name="Nelson K.E."/>
            <person name="van Niel E.W."/>
            <person name="Stams A.J."/>
            <person name="Ward D.E."/>
            <person name="de Vos W.M."/>
            <person name="van der Oost J."/>
            <person name="Kelly R.M."/>
            <person name="Kengen S.W."/>
        </authorList>
    </citation>
    <scope>NUCLEOTIDE SEQUENCE [LARGE SCALE GENOMIC DNA]</scope>
    <source>
        <strain evidence="3">ATCC 43494 / DSM 8903 / Tp8T 6331</strain>
    </source>
</reference>
<dbReference type="Pfam" id="PF08455">
    <property type="entry name" value="SNF2_assoc"/>
    <property type="match status" value="1"/>
</dbReference>
<evidence type="ECO:0000313" key="2">
    <source>
        <dbReference type="EMBL" id="ABP68158.2"/>
    </source>
</evidence>